<evidence type="ECO:0000256" key="2">
    <source>
        <dbReference type="ARBA" id="ARBA00022884"/>
    </source>
</evidence>
<dbReference type="InterPro" id="IPR035979">
    <property type="entry name" value="RBD_domain_sf"/>
</dbReference>
<evidence type="ECO:0000313" key="7">
    <source>
        <dbReference type="EMBL" id="KAJ6844422.1"/>
    </source>
</evidence>
<keyword evidence="2 4" id="KW-0694">RNA-binding</keyword>
<keyword evidence="3" id="KW-0539">Nucleus</keyword>
<proteinExistence type="predicted"/>
<feature type="compositionally biased region" description="Polar residues" evidence="5">
    <location>
        <begin position="592"/>
        <end position="615"/>
    </location>
</feature>
<dbReference type="SMART" id="SM00360">
    <property type="entry name" value="RRM"/>
    <property type="match status" value="3"/>
</dbReference>
<feature type="domain" description="RRM" evidence="6">
    <location>
        <begin position="90"/>
        <end position="162"/>
    </location>
</feature>
<dbReference type="InterPro" id="IPR012677">
    <property type="entry name" value="Nucleotide-bd_a/b_plait_sf"/>
</dbReference>
<comment type="subcellular location">
    <subcellularLocation>
        <location evidence="1">Nucleus</location>
    </subcellularLocation>
</comment>
<comment type="caution">
    <text evidence="7">The sequence shown here is derived from an EMBL/GenBank/DDBJ whole genome shotgun (WGS) entry which is preliminary data.</text>
</comment>
<dbReference type="PROSITE" id="PS50102">
    <property type="entry name" value="RRM"/>
    <property type="match status" value="3"/>
</dbReference>
<evidence type="ECO:0000256" key="4">
    <source>
        <dbReference type="PROSITE-ProRule" id="PRU00176"/>
    </source>
</evidence>
<gene>
    <name evidence="7" type="ORF">M6B38_292510</name>
</gene>
<evidence type="ECO:0000256" key="3">
    <source>
        <dbReference type="ARBA" id="ARBA00023242"/>
    </source>
</evidence>
<reference evidence="7" key="1">
    <citation type="journal article" date="2023" name="GigaByte">
        <title>Genome assembly of the bearded iris, Iris pallida Lam.</title>
        <authorList>
            <person name="Bruccoleri R.E."/>
            <person name="Oakeley E.J."/>
            <person name="Faust A.M.E."/>
            <person name="Altorfer M."/>
            <person name="Dessus-Babus S."/>
            <person name="Burckhardt D."/>
            <person name="Oertli M."/>
            <person name="Naumann U."/>
            <person name="Petersen F."/>
            <person name="Wong J."/>
        </authorList>
    </citation>
    <scope>NUCLEOTIDE SEQUENCE</scope>
    <source>
        <strain evidence="7">GSM-AAB239-AS_SAM_17_03QT</strain>
    </source>
</reference>
<evidence type="ECO:0000256" key="5">
    <source>
        <dbReference type="SAM" id="MobiDB-lite"/>
    </source>
</evidence>
<feature type="compositionally biased region" description="Low complexity" evidence="5">
    <location>
        <begin position="656"/>
        <end position="668"/>
    </location>
</feature>
<accession>A0AAX6HU40</accession>
<feature type="region of interest" description="Disordered" evidence="5">
    <location>
        <begin position="491"/>
        <end position="572"/>
    </location>
</feature>
<dbReference type="AlphaFoldDB" id="A0AAX6HU40"/>
<feature type="domain" description="RRM" evidence="6">
    <location>
        <begin position="20"/>
        <end position="85"/>
    </location>
</feature>
<feature type="domain" description="RRM" evidence="6">
    <location>
        <begin position="175"/>
        <end position="248"/>
    </location>
</feature>
<name>A0AAX6HU40_IRIPA</name>
<dbReference type="Proteomes" id="UP001140949">
    <property type="component" value="Unassembled WGS sequence"/>
</dbReference>
<feature type="compositionally biased region" description="Polar residues" evidence="5">
    <location>
        <begin position="676"/>
        <end position="700"/>
    </location>
</feature>
<protein>
    <submittedName>
        <fullName evidence="7">Flowering time control protein FPA</fullName>
    </submittedName>
</protein>
<dbReference type="Pfam" id="PF07744">
    <property type="entry name" value="SPOC"/>
    <property type="match status" value="1"/>
</dbReference>
<feature type="region of interest" description="Disordered" evidence="5">
    <location>
        <begin position="656"/>
        <end position="704"/>
    </location>
</feature>
<feature type="region of interest" description="Disordered" evidence="5">
    <location>
        <begin position="307"/>
        <end position="327"/>
    </location>
</feature>
<dbReference type="Pfam" id="PF00076">
    <property type="entry name" value="RRM_1"/>
    <property type="match status" value="3"/>
</dbReference>
<dbReference type="CDD" id="cd21546">
    <property type="entry name" value="SPOC_FPA-like"/>
    <property type="match status" value="1"/>
</dbReference>
<feature type="region of interest" description="Disordered" evidence="5">
    <location>
        <begin position="592"/>
        <end position="616"/>
    </location>
</feature>
<organism evidence="7 8">
    <name type="scientific">Iris pallida</name>
    <name type="common">Sweet iris</name>
    <dbReference type="NCBI Taxonomy" id="29817"/>
    <lineage>
        <taxon>Eukaryota</taxon>
        <taxon>Viridiplantae</taxon>
        <taxon>Streptophyta</taxon>
        <taxon>Embryophyta</taxon>
        <taxon>Tracheophyta</taxon>
        <taxon>Spermatophyta</taxon>
        <taxon>Magnoliopsida</taxon>
        <taxon>Liliopsida</taxon>
        <taxon>Asparagales</taxon>
        <taxon>Iridaceae</taxon>
        <taxon>Iridoideae</taxon>
        <taxon>Irideae</taxon>
        <taxon>Iris</taxon>
    </lineage>
</organism>
<feature type="region of interest" description="Disordered" evidence="5">
    <location>
        <begin position="1"/>
        <end position="22"/>
    </location>
</feature>
<keyword evidence="8" id="KW-1185">Reference proteome</keyword>
<dbReference type="EMBL" id="JANAVB010006599">
    <property type="protein sequence ID" value="KAJ6844422.1"/>
    <property type="molecule type" value="Genomic_DNA"/>
</dbReference>
<dbReference type="CDD" id="cd00590">
    <property type="entry name" value="RRM_SF"/>
    <property type="match status" value="1"/>
</dbReference>
<dbReference type="InterPro" id="IPR000504">
    <property type="entry name" value="RRM_dom"/>
</dbReference>
<dbReference type="SUPFAM" id="SSF54928">
    <property type="entry name" value="RNA-binding domain, RBD"/>
    <property type="match status" value="2"/>
</dbReference>
<dbReference type="GO" id="GO:0005634">
    <property type="term" value="C:nucleus"/>
    <property type="evidence" value="ECO:0007669"/>
    <property type="project" value="UniProtKB-SubCell"/>
</dbReference>
<evidence type="ECO:0000313" key="8">
    <source>
        <dbReference type="Proteomes" id="UP001140949"/>
    </source>
</evidence>
<dbReference type="PANTHER" id="PTHR23189">
    <property type="entry name" value="RNA RECOGNITION MOTIF-CONTAINING"/>
    <property type="match status" value="1"/>
</dbReference>
<sequence length="836" mass="90993">MPPASSSSRRSRGPPPRASTDLWVGNLSPDTSISDLMAVFFQFSPLDATPAFSRTYAFVMFRSPSDAARAKASLSASMQIEFARPPKPGKHLWVGGLAPSADEALLRDKFSEFGTVAGFALARARNSAFLDFATTDEAVAAKQGVDGRRVAGATVRVDFQRPFQWTKGKEEPMSNTLWVGYPASVRMDTQMLHNAMILFGEIEKIKSFPERNYCFVEFRSVDEARRAKEGLQGRLFGDPRIQIMFSCSDYGAGKDGMPPLLPGFPWPEMLFGNAGLLPPPFGLPGPGMRLYLPQGFDPDFGEPTWTRPSPGPGLMPTVRPTWDDGFDTREPKRSRIYGVSPIDDEPFHGHNVSGRGLVSPELRHIWRGVIAKGGSHVCHARCVPIGKGIDNPLPEVVNCSARTDLDVLAKHCAEAIGFDVVFFIPDSEDDFASYTEFLRYLGLKSRAGVAKFDDGTTMFLVPPSDFLTEFLKVSGPERLYGVVLRLAQQPATVTPPRPQAATLPSSHYGELQGGSTSQDGYGYVPQNEDPTLRKDYGSNMRESSISRSGDGEPHAMPSGSHDYRRNTEATSQVQLSLTPELIATLASLIPTSNQSSVSGNIQMASSSTAKPSSFPATEMDDSLMFAQQWGQDHQVTYSAAQLEMANNTQQQLQQLQQFGQHKQLQQSSHQHDNQPPVVSQYTPYSNLANGPDNSGQSFLGSAQGHDLGLNMPRASYDSYNTHGTLSAPDAGVVHSFQYQSALPNSSAEGQAGRVLQTQAGTVLHRLPSPSDNADYSAKMQQLQMALNNHGDGPSQGIGNKNQRYQSTLQFAASLLQGIRQQQQGSNQTVDGSGNQL</sequence>
<reference evidence="7" key="2">
    <citation type="submission" date="2023-04" db="EMBL/GenBank/DDBJ databases">
        <authorList>
            <person name="Bruccoleri R.E."/>
            <person name="Oakeley E.J."/>
            <person name="Faust A.-M."/>
            <person name="Dessus-Babus S."/>
            <person name="Altorfer M."/>
            <person name="Burckhardt D."/>
            <person name="Oertli M."/>
            <person name="Naumann U."/>
            <person name="Petersen F."/>
            <person name="Wong J."/>
        </authorList>
    </citation>
    <scope>NUCLEOTIDE SEQUENCE</scope>
    <source>
        <strain evidence="7">GSM-AAB239-AS_SAM_17_03QT</strain>
        <tissue evidence="7">Leaf</tissue>
    </source>
</reference>
<evidence type="ECO:0000259" key="6">
    <source>
        <dbReference type="PROSITE" id="PS50102"/>
    </source>
</evidence>
<evidence type="ECO:0000256" key="1">
    <source>
        <dbReference type="ARBA" id="ARBA00004123"/>
    </source>
</evidence>
<dbReference type="Gene3D" id="3.30.70.330">
    <property type="match status" value="3"/>
</dbReference>
<dbReference type="GO" id="GO:0003723">
    <property type="term" value="F:RNA binding"/>
    <property type="evidence" value="ECO:0007669"/>
    <property type="project" value="UniProtKB-UniRule"/>
</dbReference>
<dbReference type="InterPro" id="IPR012921">
    <property type="entry name" value="SPOC_C"/>
</dbReference>